<reference evidence="4" key="1">
    <citation type="journal article" date="2014" name="Science">
        <title>The coffee genome provides insight into the convergent evolution of caffeine biosynthesis.</title>
        <authorList>
            <person name="Denoeud F."/>
            <person name="Carretero-Paulet L."/>
            <person name="Dereeper A."/>
            <person name="Droc G."/>
            <person name="Guyot R."/>
            <person name="Pietrella M."/>
            <person name="Zheng C."/>
            <person name="Alberti A."/>
            <person name="Anthony F."/>
            <person name="Aprea G."/>
            <person name="Aury J.M."/>
            <person name="Bento P."/>
            <person name="Bernard M."/>
            <person name="Bocs S."/>
            <person name="Campa C."/>
            <person name="Cenci A."/>
            <person name="Combes M.C."/>
            <person name="Crouzillat D."/>
            <person name="Da Silva C."/>
            <person name="Daddiego L."/>
            <person name="De Bellis F."/>
            <person name="Dussert S."/>
            <person name="Garsmeur O."/>
            <person name="Gayraud T."/>
            <person name="Guignon V."/>
            <person name="Jahn K."/>
            <person name="Jamilloux V."/>
            <person name="Joet T."/>
            <person name="Labadie K."/>
            <person name="Lan T."/>
            <person name="Leclercq J."/>
            <person name="Lepelley M."/>
            <person name="Leroy T."/>
            <person name="Li L.T."/>
            <person name="Librado P."/>
            <person name="Lopez L."/>
            <person name="Munoz A."/>
            <person name="Noel B."/>
            <person name="Pallavicini A."/>
            <person name="Perrotta G."/>
            <person name="Poncet V."/>
            <person name="Pot D."/>
            <person name="Priyono X."/>
            <person name="Rigoreau M."/>
            <person name="Rouard M."/>
            <person name="Rozas J."/>
            <person name="Tranchant-Dubreuil C."/>
            <person name="VanBuren R."/>
            <person name="Zhang Q."/>
            <person name="Andrade A.C."/>
            <person name="Argout X."/>
            <person name="Bertrand B."/>
            <person name="de Kochko A."/>
            <person name="Graziosi G."/>
            <person name="Henry R.J."/>
            <person name="Jayarama X."/>
            <person name="Ming R."/>
            <person name="Nagai C."/>
            <person name="Rounsley S."/>
            <person name="Sankoff D."/>
            <person name="Giuliano G."/>
            <person name="Albert V.A."/>
            <person name="Wincker P."/>
            <person name="Lashermes P."/>
        </authorList>
    </citation>
    <scope>NUCLEOTIDE SEQUENCE [LARGE SCALE GENOMIC DNA]</scope>
    <source>
        <strain evidence="4">cv. DH200-94</strain>
    </source>
</reference>
<organism evidence="3 4">
    <name type="scientific">Coffea canephora</name>
    <name type="common">Robusta coffee</name>
    <dbReference type="NCBI Taxonomy" id="49390"/>
    <lineage>
        <taxon>Eukaryota</taxon>
        <taxon>Viridiplantae</taxon>
        <taxon>Streptophyta</taxon>
        <taxon>Embryophyta</taxon>
        <taxon>Tracheophyta</taxon>
        <taxon>Spermatophyta</taxon>
        <taxon>Magnoliopsida</taxon>
        <taxon>eudicotyledons</taxon>
        <taxon>Gunneridae</taxon>
        <taxon>Pentapetalae</taxon>
        <taxon>asterids</taxon>
        <taxon>lamiids</taxon>
        <taxon>Gentianales</taxon>
        <taxon>Rubiaceae</taxon>
        <taxon>Ixoroideae</taxon>
        <taxon>Gardenieae complex</taxon>
        <taxon>Bertiereae - Coffeeae clade</taxon>
        <taxon>Coffeeae</taxon>
        <taxon>Coffea</taxon>
    </lineage>
</organism>
<dbReference type="PhylomeDB" id="A0A068VKP6"/>
<evidence type="ECO:0000313" key="4">
    <source>
        <dbReference type="Proteomes" id="UP000295252"/>
    </source>
</evidence>
<evidence type="ECO:0000256" key="1">
    <source>
        <dbReference type="ARBA" id="ARBA00044504"/>
    </source>
</evidence>
<dbReference type="Gramene" id="CDP21400">
    <property type="protein sequence ID" value="CDP21400"/>
    <property type="gene ID" value="GSCOC_T00005424001"/>
</dbReference>
<dbReference type="OrthoDB" id="2250022at2759"/>
<keyword evidence="4" id="KW-1185">Reference proteome</keyword>
<dbReference type="Proteomes" id="UP000295252">
    <property type="component" value="Unassembled WGS sequence"/>
</dbReference>
<dbReference type="AlphaFoldDB" id="A0A068VKP6"/>
<protein>
    <submittedName>
        <fullName evidence="3">DH200=94 genomic scaffold, scaffold_3857</fullName>
    </submittedName>
</protein>
<accession>A0A068VKP6</accession>
<comment type="similarity">
    <text evidence="1">Belongs to the major facilitator superfamily. Phosphate:H(+) symporter (TC 2.A.1.9) family.</text>
</comment>
<dbReference type="InterPro" id="IPR036259">
    <property type="entry name" value="MFS_trans_sf"/>
</dbReference>
<name>A0A068VKP6_COFCA</name>
<gene>
    <name evidence="3" type="ORF">GSCOC_T00005424001</name>
</gene>
<dbReference type="Gene3D" id="1.20.1250.20">
    <property type="entry name" value="MFS general substrate transporter like domains"/>
    <property type="match status" value="1"/>
</dbReference>
<sequence>MQPNCKFIQKFFKKRLHSLCRKVLEVGVLAWSLATALVPFLAGYMPGLVASRILVGMGEGVSPSAATDLIARHV</sequence>
<dbReference type="EMBL" id="HG742941">
    <property type="protein sequence ID" value="CDP21400.1"/>
    <property type="molecule type" value="Genomic_DNA"/>
</dbReference>
<dbReference type="InParanoid" id="A0A068VKP6"/>
<keyword evidence="2" id="KW-0472">Membrane</keyword>
<dbReference type="SUPFAM" id="SSF103473">
    <property type="entry name" value="MFS general substrate transporter"/>
    <property type="match status" value="1"/>
</dbReference>
<feature type="transmembrane region" description="Helical" evidence="2">
    <location>
        <begin position="23"/>
        <end position="45"/>
    </location>
</feature>
<dbReference type="STRING" id="49390.A0A068VKP6"/>
<keyword evidence="2" id="KW-0812">Transmembrane</keyword>
<evidence type="ECO:0000313" key="3">
    <source>
        <dbReference type="EMBL" id="CDP21400.1"/>
    </source>
</evidence>
<evidence type="ECO:0000256" key="2">
    <source>
        <dbReference type="SAM" id="Phobius"/>
    </source>
</evidence>
<keyword evidence="2" id="KW-1133">Transmembrane helix</keyword>
<proteinExistence type="inferred from homology"/>